<protein>
    <submittedName>
        <fullName evidence="2">HLH domain containing protein</fullName>
    </submittedName>
</protein>
<dbReference type="GO" id="GO:0000981">
    <property type="term" value="F:DNA-binding transcription factor activity, RNA polymerase II-specific"/>
    <property type="evidence" value="ECO:0007669"/>
    <property type="project" value="TreeGrafter"/>
</dbReference>
<dbReference type="STRING" id="36087.A0A077ZDY9"/>
<sequence>MMYWSATACNNGQYDANILCPSAGSFNNQADDSFWSSATTVQCPLGSISSAHTYDLAFSDYLNSYQNEIHEATMPDRMHSIMLDNHVDAVQEQCIPSILLAKSKNRHKEPACIMERNNRARMRNLLKERRRSEAIRKAFRALKYRIPYVPTDKSVTQIKTLRLAIQYIRYLEAQLVSSQSNILGNSNFADVVVAEISRKNSYVKASRKL</sequence>
<dbReference type="EMBL" id="HG806090">
    <property type="protein sequence ID" value="CDW56880.1"/>
    <property type="molecule type" value="Genomic_DNA"/>
</dbReference>
<gene>
    <name evidence="2" type="ORF">TTRE_0000516301</name>
</gene>
<dbReference type="AlphaFoldDB" id="A0A077ZDY9"/>
<dbReference type="InterPro" id="IPR050283">
    <property type="entry name" value="E-box_TF_Regulators"/>
</dbReference>
<accession>A0A077ZDY9</accession>
<keyword evidence="3" id="KW-1185">Reference proteome</keyword>
<dbReference type="InterPro" id="IPR011598">
    <property type="entry name" value="bHLH_dom"/>
</dbReference>
<dbReference type="PANTHER" id="PTHR23349">
    <property type="entry name" value="BASIC HELIX-LOOP-HELIX TRANSCRIPTION FACTOR, TWIST"/>
    <property type="match status" value="1"/>
</dbReference>
<dbReference type="InterPro" id="IPR036638">
    <property type="entry name" value="HLH_DNA-bd_sf"/>
</dbReference>
<name>A0A077ZDY9_TRITR</name>
<dbReference type="SUPFAM" id="SSF47459">
    <property type="entry name" value="HLH, helix-loop-helix DNA-binding domain"/>
    <property type="match status" value="1"/>
</dbReference>
<evidence type="ECO:0000313" key="2">
    <source>
        <dbReference type="EMBL" id="CDW56880.1"/>
    </source>
</evidence>
<dbReference type="GO" id="GO:0032502">
    <property type="term" value="P:developmental process"/>
    <property type="evidence" value="ECO:0007669"/>
    <property type="project" value="TreeGrafter"/>
</dbReference>
<reference evidence="2" key="1">
    <citation type="submission" date="2014-01" db="EMBL/GenBank/DDBJ databases">
        <authorList>
            <person name="Aslett M."/>
        </authorList>
    </citation>
    <scope>NUCLEOTIDE SEQUENCE</scope>
</reference>
<dbReference type="PANTHER" id="PTHR23349:SF68">
    <property type="entry name" value="FI14601P"/>
    <property type="match status" value="1"/>
</dbReference>
<dbReference type="GO" id="GO:0046983">
    <property type="term" value="F:protein dimerization activity"/>
    <property type="evidence" value="ECO:0007669"/>
    <property type="project" value="InterPro"/>
</dbReference>
<organism evidence="2 3">
    <name type="scientific">Trichuris trichiura</name>
    <name type="common">Whipworm</name>
    <name type="synonym">Trichocephalus trichiurus</name>
    <dbReference type="NCBI Taxonomy" id="36087"/>
    <lineage>
        <taxon>Eukaryota</taxon>
        <taxon>Metazoa</taxon>
        <taxon>Ecdysozoa</taxon>
        <taxon>Nematoda</taxon>
        <taxon>Enoplea</taxon>
        <taxon>Dorylaimia</taxon>
        <taxon>Trichinellida</taxon>
        <taxon>Trichuridae</taxon>
        <taxon>Trichuris</taxon>
    </lineage>
</organism>
<dbReference type="Proteomes" id="UP000030665">
    <property type="component" value="Unassembled WGS sequence"/>
</dbReference>
<evidence type="ECO:0000313" key="3">
    <source>
        <dbReference type="Proteomes" id="UP000030665"/>
    </source>
</evidence>
<reference evidence="2" key="2">
    <citation type="submission" date="2014-03" db="EMBL/GenBank/DDBJ databases">
        <title>The whipworm genome and dual-species transcriptomics of an intimate host-pathogen interaction.</title>
        <authorList>
            <person name="Foth B.J."/>
            <person name="Tsai I.J."/>
            <person name="Reid A.J."/>
            <person name="Bancroft A.J."/>
            <person name="Nichol S."/>
            <person name="Tracey A."/>
            <person name="Holroyd N."/>
            <person name="Cotton J.A."/>
            <person name="Stanley E.J."/>
            <person name="Zarowiecki M."/>
            <person name="Liu J.Z."/>
            <person name="Huckvale T."/>
            <person name="Cooper P.J."/>
            <person name="Grencis R.K."/>
            <person name="Berriman M."/>
        </authorList>
    </citation>
    <scope>NUCLEOTIDE SEQUENCE [LARGE SCALE GENOMIC DNA]</scope>
</reference>
<dbReference type="PROSITE" id="PS50888">
    <property type="entry name" value="BHLH"/>
    <property type="match status" value="1"/>
</dbReference>
<evidence type="ECO:0000259" key="1">
    <source>
        <dbReference type="PROSITE" id="PS50888"/>
    </source>
</evidence>
<feature type="domain" description="BHLH" evidence="1">
    <location>
        <begin position="119"/>
        <end position="171"/>
    </location>
</feature>
<dbReference type="GO" id="GO:0000977">
    <property type="term" value="F:RNA polymerase II transcription regulatory region sequence-specific DNA binding"/>
    <property type="evidence" value="ECO:0007669"/>
    <property type="project" value="TreeGrafter"/>
</dbReference>
<dbReference type="OrthoDB" id="10055449at2759"/>
<proteinExistence type="predicted"/>
<dbReference type="SMART" id="SM00353">
    <property type="entry name" value="HLH"/>
    <property type="match status" value="1"/>
</dbReference>
<dbReference type="Gene3D" id="4.10.280.10">
    <property type="entry name" value="Helix-loop-helix DNA-binding domain"/>
    <property type="match status" value="1"/>
</dbReference>
<dbReference type="Pfam" id="PF00010">
    <property type="entry name" value="HLH"/>
    <property type="match status" value="1"/>
</dbReference>